<dbReference type="Gene3D" id="1.20.1250.20">
    <property type="entry name" value="MFS general substrate transporter like domains"/>
    <property type="match status" value="1"/>
</dbReference>
<evidence type="ECO:0000256" key="6">
    <source>
        <dbReference type="SAM" id="MobiDB-lite"/>
    </source>
</evidence>
<dbReference type="InterPro" id="IPR036259">
    <property type="entry name" value="MFS_trans_sf"/>
</dbReference>
<dbReference type="GO" id="GO:0016020">
    <property type="term" value="C:membrane"/>
    <property type="evidence" value="ECO:0007669"/>
    <property type="project" value="UniProtKB-SubCell"/>
</dbReference>
<accession>A0A0B7KNC8</accession>
<dbReference type="SUPFAM" id="SSF103473">
    <property type="entry name" value="MFS general substrate transporter"/>
    <property type="match status" value="1"/>
</dbReference>
<feature type="region of interest" description="Disordered" evidence="6">
    <location>
        <begin position="1"/>
        <end position="26"/>
    </location>
</feature>
<feature type="transmembrane region" description="Helical" evidence="7">
    <location>
        <begin position="226"/>
        <end position="248"/>
    </location>
</feature>
<feature type="compositionally biased region" description="Basic and acidic residues" evidence="6">
    <location>
        <begin position="10"/>
        <end position="26"/>
    </location>
</feature>
<dbReference type="InterPro" id="IPR020846">
    <property type="entry name" value="MFS_dom"/>
</dbReference>
<feature type="transmembrane region" description="Helical" evidence="7">
    <location>
        <begin position="194"/>
        <end position="214"/>
    </location>
</feature>
<feature type="transmembrane region" description="Helical" evidence="7">
    <location>
        <begin position="132"/>
        <end position="151"/>
    </location>
</feature>
<evidence type="ECO:0000256" key="7">
    <source>
        <dbReference type="SAM" id="Phobius"/>
    </source>
</evidence>
<keyword evidence="3 7" id="KW-0812">Transmembrane</keyword>
<evidence type="ECO:0000256" key="1">
    <source>
        <dbReference type="ARBA" id="ARBA00004141"/>
    </source>
</evidence>
<evidence type="ECO:0000256" key="3">
    <source>
        <dbReference type="ARBA" id="ARBA00022692"/>
    </source>
</evidence>
<comment type="subcellular location">
    <subcellularLocation>
        <location evidence="1">Membrane</location>
        <topology evidence="1">Multi-pass membrane protein</topology>
    </subcellularLocation>
</comment>
<feature type="domain" description="Major facilitator superfamily (MFS) profile" evidence="8">
    <location>
        <begin position="66"/>
        <end position="501"/>
    </location>
</feature>
<keyword evidence="5 7" id="KW-0472">Membrane</keyword>
<evidence type="ECO:0000256" key="5">
    <source>
        <dbReference type="ARBA" id="ARBA00023136"/>
    </source>
</evidence>
<dbReference type="InterPro" id="IPR011701">
    <property type="entry name" value="MFS"/>
</dbReference>
<feature type="transmembrane region" description="Helical" evidence="7">
    <location>
        <begin position="333"/>
        <end position="354"/>
    </location>
</feature>
<evidence type="ECO:0000256" key="4">
    <source>
        <dbReference type="ARBA" id="ARBA00022989"/>
    </source>
</evidence>
<protein>
    <recommendedName>
        <fullName evidence="8">Major facilitator superfamily (MFS) profile domain-containing protein</fullName>
    </recommendedName>
</protein>
<keyword evidence="2" id="KW-0813">Transport</keyword>
<evidence type="ECO:0000259" key="8">
    <source>
        <dbReference type="PROSITE" id="PS50850"/>
    </source>
</evidence>
<organism evidence="9">
    <name type="scientific">Bionectria ochroleuca</name>
    <name type="common">Gliocladium roseum</name>
    <dbReference type="NCBI Taxonomy" id="29856"/>
    <lineage>
        <taxon>Eukaryota</taxon>
        <taxon>Fungi</taxon>
        <taxon>Dikarya</taxon>
        <taxon>Ascomycota</taxon>
        <taxon>Pezizomycotina</taxon>
        <taxon>Sordariomycetes</taxon>
        <taxon>Hypocreomycetidae</taxon>
        <taxon>Hypocreales</taxon>
        <taxon>Bionectriaceae</taxon>
        <taxon>Clonostachys</taxon>
    </lineage>
</organism>
<sequence length="501" mass="55842">MSDNPQASKGSEDLKEASFHEVETKHVPGRITPQEIQARFDTLRDLSENELETLNKRLVKKIDWRMMPMITLMFLLNYLDRVNVSNARLAGFQEDCNMSDTAWNAGISTFYVGYLIGQLPGNILLAKTKPNVFLPVIMMAWSIGTLCMASLTSGAGFAVCRFFIGLMEAPFFPGITLMTSSWYTKEENPFRMAIWHAGNTVANILSGFLAAGILEHMENIAGLHSWQWFFLIEGAVSAIVAVIAYFVLPGWPESDKHLTEQEREMTHYRMLKSNGGIEETNGGTWDGVKDAVKDPFTWIFCLMHFSLTVAQSFKDFLPSIMKTLHFNKMTTYLVQAPPYAIAYLAACAIALSSGKFQESFWHVVAPIVASAIGCSVLISTLNVGARYFGLCLLVLGTYSGLNLQLSWETTVVPAPRAKKAALVAIANCISQVSHWFTPYFFPTSQEPFYRLGGGCILIGCFLVVVSAVLAKWRAHVMNKRLDEAEGWTPHSGNERGWRYVS</sequence>
<dbReference type="AlphaFoldDB" id="A0A0B7KNC8"/>
<feature type="transmembrane region" description="Helical" evidence="7">
    <location>
        <begin position="387"/>
        <end position="407"/>
    </location>
</feature>
<name>A0A0B7KNC8_BIOOC</name>
<gene>
    <name evidence="9" type="ORF">BN869_000012990_1</name>
</gene>
<keyword evidence="4 7" id="KW-1133">Transmembrane helix</keyword>
<evidence type="ECO:0000256" key="2">
    <source>
        <dbReference type="ARBA" id="ARBA00022448"/>
    </source>
</evidence>
<dbReference type="PANTHER" id="PTHR43791:SF13">
    <property type="entry name" value="MAJOR FACILITATOR SUPERFAMILY (MFS) PROFILE DOMAIN-CONTAINING PROTEIN"/>
    <property type="match status" value="1"/>
</dbReference>
<dbReference type="Pfam" id="PF07690">
    <property type="entry name" value="MFS_1"/>
    <property type="match status" value="1"/>
</dbReference>
<feature type="transmembrane region" description="Helical" evidence="7">
    <location>
        <begin position="448"/>
        <end position="470"/>
    </location>
</feature>
<dbReference type="PANTHER" id="PTHR43791">
    <property type="entry name" value="PERMEASE-RELATED"/>
    <property type="match status" value="1"/>
</dbReference>
<reference evidence="9" key="1">
    <citation type="submission" date="2015-01" db="EMBL/GenBank/DDBJ databases">
        <authorList>
            <person name="Durling Mikael"/>
        </authorList>
    </citation>
    <scope>NUCLEOTIDE SEQUENCE</scope>
</reference>
<proteinExistence type="predicted"/>
<dbReference type="EMBL" id="CDPU01000078">
    <property type="protein sequence ID" value="CEO56932.1"/>
    <property type="molecule type" value="Genomic_DNA"/>
</dbReference>
<dbReference type="PROSITE" id="PS50850">
    <property type="entry name" value="MFS"/>
    <property type="match status" value="1"/>
</dbReference>
<dbReference type="FunFam" id="1.20.1250.20:FF:000057">
    <property type="entry name" value="MFS general substrate transporter"/>
    <property type="match status" value="1"/>
</dbReference>
<feature type="transmembrane region" description="Helical" evidence="7">
    <location>
        <begin position="360"/>
        <end position="380"/>
    </location>
</feature>
<evidence type="ECO:0000313" key="9">
    <source>
        <dbReference type="EMBL" id="CEO56932.1"/>
    </source>
</evidence>
<dbReference type="GO" id="GO:0022857">
    <property type="term" value="F:transmembrane transporter activity"/>
    <property type="evidence" value="ECO:0007669"/>
    <property type="project" value="InterPro"/>
</dbReference>